<feature type="compositionally biased region" description="Basic and acidic residues" evidence="1">
    <location>
        <begin position="9"/>
        <end position="23"/>
    </location>
</feature>
<evidence type="ECO:0000256" key="1">
    <source>
        <dbReference type="SAM" id="MobiDB-lite"/>
    </source>
</evidence>
<reference evidence="2 3" key="1">
    <citation type="journal article" date="2014" name="Science">
        <title>Plant genetics. Early allopolyploid evolution in the post-Neolithic Brassica napus oilseed genome.</title>
        <authorList>
            <person name="Chalhoub B."/>
            <person name="Denoeud F."/>
            <person name="Liu S."/>
            <person name="Parkin I.A."/>
            <person name="Tang H."/>
            <person name="Wang X."/>
            <person name="Chiquet J."/>
            <person name="Belcram H."/>
            <person name="Tong C."/>
            <person name="Samans B."/>
            <person name="Correa M."/>
            <person name="Da Silva C."/>
            <person name="Just J."/>
            <person name="Falentin C."/>
            <person name="Koh C.S."/>
            <person name="Le Clainche I."/>
            <person name="Bernard M."/>
            <person name="Bento P."/>
            <person name="Noel B."/>
            <person name="Labadie K."/>
            <person name="Alberti A."/>
            <person name="Charles M."/>
            <person name="Arnaud D."/>
            <person name="Guo H."/>
            <person name="Daviaud C."/>
            <person name="Alamery S."/>
            <person name="Jabbari K."/>
            <person name="Zhao M."/>
            <person name="Edger P.P."/>
            <person name="Chelaifa H."/>
            <person name="Tack D."/>
            <person name="Lassalle G."/>
            <person name="Mestiri I."/>
            <person name="Schnel N."/>
            <person name="Le Paslier M.C."/>
            <person name="Fan G."/>
            <person name="Renault V."/>
            <person name="Bayer P.E."/>
            <person name="Golicz A.A."/>
            <person name="Manoli S."/>
            <person name="Lee T.H."/>
            <person name="Thi V.H."/>
            <person name="Chalabi S."/>
            <person name="Hu Q."/>
            <person name="Fan C."/>
            <person name="Tollenaere R."/>
            <person name="Lu Y."/>
            <person name="Battail C."/>
            <person name="Shen J."/>
            <person name="Sidebottom C.H."/>
            <person name="Wang X."/>
            <person name="Canaguier A."/>
            <person name="Chauveau A."/>
            <person name="Berard A."/>
            <person name="Deniot G."/>
            <person name="Guan M."/>
            <person name="Liu Z."/>
            <person name="Sun F."/>
            <person name="Lim Y.P."/>
            <person name="Lyons E."/>
            <person name="Town C.D."/>
            <person name="Bancroft I."/>
            <person name="Wang X."/>
            <person name="Meng J."/>
            <person name="Ma J."/>
            <person name="Pires J.C."/>
            <person name="King G.J."/>
            <person name="Brunel D."/>
            <person name="Delourme R."/>
            <person name="Renard M."/>
            <person name="Aury J.M."/>
            <person name="Adams K.L."/>
            <person name="Batley J."/>
            <person name="Snowdon R.J."/>
            <person name="Tost J."/>
            <person name="Edwards D."/>
            <person name="Zhou Y."/>
            <person name="Hua W."/>
            <person name="Sharpe A.G."/>
            <person name="Paterson A.H."/>
            <person name="Guan C."/>
            <person name="Wincker P."/>
        </authorList>
    </citation>
    <scope>NUCLEOTIDE SEQUENCE [LARGE SCALE GENOMIC DNA]</scope>
    <source>
        <strain evidence="3">cv. Darmor-bzh</strain>
    </source>
</reference>
<proteinExistence type="predicted"/>
<name>A0A078BXV8_BRANA</name>
<accession>A0A078H7M4</accession>
<feature type="compositionally biased region" description="Basic and acidic residues" evidence="1">
    <location>
        <begin position="29"/>
        <end position="42"/>
    </location>
</feature>
<sequence length="42" mass="4594">MSRSGGSRSDGDGEAIRGNHCVRDDEDTRIEVGDDDGKSRER</sequence>
<evidence type="ECO:0000313" key="3">
    <source>
        <dbReference type="Proteomes" id="UP000028999"/>
    </source>
</evidence>
<accession>A0A078BXV8</accession>
<feature type="region of interest" description="Disordered" evidence="1">
    <location>
        <begin position="1"/>
        <end position="42"/>
    </location>
</feature>
<keyword evidence="3" id="KW-1185">Reference proteome</keyword>
<organism evidence="2 3">
    <name type="scientific">Brassica napus</name>
    <name type="common">Rape</name>
    <dbReference type="NCBI Taxonomy" id="3708"/>
    <lineage>
        <taxon>Eukaryota</taxon>
        <taxon>Viridiplantae</taxon>
        <taxon>Streptophyta</taxon>
        <taxon>Embryophyta</taxon>
        <taxon>Tracheophyta</taxon>
        <taxon>Spermatophyta</taxon>
        <taxon>Magnoliopsida</taxon>
        <taxon>eudicotyledons</taxon>
        <taxon>Gunneridae</taxon>
        <taxon>Pentapetalae</taxon>
        <taxon>rosids</taxon>
        <taxon>malvids</taxon>
        <taxon>Brassicales</taxon>
        <taxon>Brassicaceae</taxon>
        <taxon>Brassiceae</taxon>
        <taxon>Brassica</taxon>
    </lineage>
</organism>
<dbReference type="Gramene" id="CDX69576">
    <property type="protein sequence ID" value="CDX69576"/>
    <property type="gene ID" value="GSBRNA2T00135589001"/>
</dbReference>
<dbReference type="Proteomes" id="UP000028999">
    <property type="component" value="Unassembled WGS sequence"/>
</dbReference>
<evidence type="ECO:0000313" key="2">
    <source>
        <dbReference type="EMBL" id="CDY33861.1"/>
    </source>
</evidence>
<dbReference type="PaxDb" id="3708-A0A078BXV8"/>
<gene>
    <name evidence="2" type="primary">BnaC06g04920D</name>
    <name evidence="2" type="ORF">GSBRNA2T00055342001</name>
</gene>
<dbReference type="AlphaFoldDB" id="A0A078BXV8"/>
<protein>
    <submittedName>
        <fullName evidence="2">BnaC06g04920D protein</fullName>
    </submittedName>
</protein>
<dbReference type="Gramene" id="CDY33861">
    <property type="protein sequence ID" value="CDY33861"/>
    <property type="gene ID" value="GSBRNA2T00055342001"/>
</dbReference>
<dbReference type="EMBL" id="LK032323">
    <property type="protein sequence ID" value="CDY33861.1"/>
    <property type="molecule type" value="Genomic_DNA"/>
</dbReference>